<gene>
    <name evidence="1" type="ORF">OE059_04755</name>
</gene>
<name>A0ABY8B4Z9_9BACL</name>
<evidence type="ECO:0000313" key="1">
    <source>
        <dbReference type="EMBL" id="WED56173.1"/>
    </source>
</evidence>
<proteinExistence type="predicted"/>
<organism evidence="1 2">
    <name type="scientific">Exiguobacterium profundum</name>
    <dbReference type="NCBI Taxonomy" id="307643"/>
    <lineage>
        <taxon>Bacteria</taxon>
        <taxon>Bacillati</taxon>
        <taxon>Bacillota</taxon>
        <taxon>Bacilli</taxon>
        <taxon>Bacillales</taxon>
        <taxon>Bacillales Family XII. Incertae Sedis</taxon>
        <taxon>Exiguobacterium</taxon>
    </lineage>
</organism>
<sequence>MSGKEDQTITIAVSADTSTLVKQIKTITKYLDALADELAEID</sequence>
<accession>A0ABY8B4Z9</accession>
<dbReference type="Proteomes" id="UP001219957">
    <property type="component" value="Chromosome"/>
</dbReference>
<dbReference type="EMBL" id="CP109617">
    <property type="protein sequence ID" value="WED56173.1"/>
    <property type="molecule type" value="Genomic_DNA"/>
</dbReference>
<keyword evidence="2" id="KW-1185">Reference proteome</keyword>
<reference evidence="1 2" key="1">
    <citation type="submission" date="2022-10" db="EMBL/GenBank/DDBJ databases">
        <title>Complete genome sequence of Exiguobacterium profundum TSS-3 isolated from an extremely saline-alkaline spring located in Ixtapa, Chiapas-Mexico.</title>
        <authorList>
            <person name="Rincon-Rosales R."/>
            <person name="Rogel M.A."/>
            <person name="Rincon-Molina C.I."/>
            <person name="Guerrero G."/>
            <person name="Manzano-Gomez L.A."/>
            <person name="Lopez-Lopez A."/>
            <person name="Rincon Molina F.A."/>
            <person name="Martinez-Romero E."/>
        </authorList>
    </citation>
    <scope>NUCLEOTIDE SEQUENCE [LARGE SCALE GENOMIC DNA]</scope>
    <source>
        <strain evidence="1 2">TSS-3</strain>
    </source>
</reference>
<protein>
    <submittedName>
        <fullName evidence="1">Uncharacterized protein</fullName>
    </submittedName>
</protein>
<evidence type="ECO:0000313" key="2">
    <source>
        <dbReference type="Proteomes" id="UP001219957"/>
    </source>
</evidence>
<dbReference type="RefSeq" id="WP_275060477.1">
    <property type="nucleotide sequence ID" value="NZ_CP109617.1"/>
</dbReference>